<dbReference type="OMA" id="FFPIYGA"/>
<feature type="region of interest" description="Disordered" evidence="1">
    <location>
        <begin position="1"/>
        <end position="74"/>
    </location>
</feature>
<gene>
    <name evidence="3" type="ORF">MICPUCDRAFT_41274</name>
</gene>
<dbReference type="eggNOG" id="KOG3078">
    <property type="taxonomic scope" value="Eukaryota"/>
</dbReference>
<dbReference type="InterPro" id="IPR018962">
    <property type="entry name" value="DUF1995"/>
</dbReference>
<dbReference type="OrthoDB" id="439792at2759"/>
<dbReference type="GeneID" id="9686369"/>
<reference evidence="3 4" key="1">
    <citation type="journal article" date="2009" name="Science">
        <title>Green evolution and dynamic adaptations revealed by genomes of the marine picoeukaryotes Micromonas.</title>
        <authorList>
            <person name="Worden A.Z."/>
            <person name="Lee J.H."/>
            <person name="Mock T."/>
            <person name="Rouze P."/>
            <person name="Simmons M.P."/>
            <person name="Aerts A.L."/>
            <person name="Allen A.E."/>
            <person name="Cuvelier M.L."/>
            <person name="Derelle E."/>
            <person name="Everett M.V."/>
            <person name="Foulon E."/>
            <person name="Grimwood J."/>
            <person name="Gundlach H."/>
            <person name="Henrissat B."/>
            <person name="Napoli C."/>
            <person name="McDonald S.M."/>
            <person name="Parker M.S."/>
            <person name="Rombauts S."/>
            <person name="Salamov A."/>
            <person name="Von Dassow P."/>
            <person name="Badger J.H."/>
            <person name="Coutinho P.M."/>
            <person name="Demir E."/>
            <person name="Dubchak I."/>
            <person name="Gentemann C."/>
            <person name="Eikrem W."/>
            <person name="Gready J.E."/>
            <person name="John U."/>
            <person name="Lanier W."/>
            <person name="Lindquist E.A."/>
            <person name="Lucas S."/>
            <person name="Mayer K.F."/>
            <person name="Moreau H."/>
            <person name="Not F."/>
            <person name="Otillar R."/>
            <person name="Panaud O."/>
            <person name="Pangilinan J."/>
            <person name="Paulsen I."/>
            <person name="Piegu B."/>
            <person name="Poliakov A."/>
            <person name="Robbens S."/>
            <person name="Schmutz J."/>
            <person name="Toulza E."/>
            <person name="Wyss T."/>
            <person name="Zelensky A."/>
            <person name="Zhou K."/>
            <person name="Armbrust E.V."/>
            <person name="Bhattacharya D."/>
            <person name="Goodenough U.W."/>
            <person name="Van de Peer Y."/>
            <person name="Grigoriev I.V."/>
        </authorList>
    </citation>
    <scope>NUCLEOTIDE SEQUENCE [LARGE SCALE GENOMIC DNA]</scope>
    <source>
        <strain evidence="3 4">CCMP1545</strain>
    </source>
</reference>
<name>C1MZB7_MICPC</name>
<evidence type="ECO:0000256" key="1">
    <source>
        <dbReference type="SAM" id="MobiDB-lite"/>
    </source>
</evidence>
<dbReference type="STRING" id="564608.C1MZB7"/>
<dbReference type="PANTHER" id="PTHR35509:SF6">
    <property type="entry name" value="ADENYLATE KINASE"/>
    <property type="match status" value="1"/>
</dbReference>
<proteinExistence type="predicted"/>
<protein>
    <submittedName>
        <fullName evidence="3">Predicted protein</fullName>
    </submittedName>
</protein>
<sequence>MTSTAFAPSLALRARARPPRASRASSSPIRAFWSGFGGGEKDADAKGKPSSSTRKAPSGRAPGKAKPEDDVNMPTEEDLARKADIPIMLNNTPHPREVRRWFYDDCVTSVTRAVTGEEPMTRVKAKVEFPELNVNGDVYRVGTLLELVRELAMTLAKDGKRVRVCVQGSMGEGVFQGLPLSLSGVARILDMMDWGDADEFISRGAIDGDVPQPEDDFFILIAPQNIVGFAVLPRIIAMEEAAGDRPMIMINPKLDDIQSAGNVMSIRGRGERREYVSTWREVYHFRLLYRKPYFFPIYGAMRYTHDGKWELYKKFGKMESEEYVLKRAYDTGSEGMPGAGEVTKVILAKGERNG</sequence>
<dbReference type="AlphaFoldDB" id="C1MZB7"/>
<dbReference type="EMBL" id="GG663743">
    <property type="protein sequence ID" value="EEH54580.1"/>
    <property type="molecule type" value="Genomic_DNA"/>
</dbReference>
<organism evidence="4">
    <name type="scientific">Micromonas pusilla (strain CCMP1545)</name>
    <name type="common">Picoplanktonic green alga</name>
    <dbReference type="NCBI Taxonomy" id="564608"/>
    <lineage>
        <taxon>Eukaryota</taxon>
        <taxon>Viridiplantae</taxon>
        <taxon>Chlorophyta</taxon>
        <taxon>Mamiellophyceae</taxon>
        <taxon>Mamiellales</taxon>
        <taxon>Mamiellaceae</taxon>
        <taxon>Micromonas</taxon>
    </lineage>
</organism>
<evidence type="ECO:0000313" key="3">
    <source>
        <dbReference type="EMBL" id="EEH54580.1"/>
    </source>
</evidence>
<evidence type="ECO:0000313" key="4">
    <source>
        <dbReference type="Proteomes" id="UP000001876"/>
    </source>
</evidence>
<dbReference type="KEGG" id="mpp:MICPUCDRAFT_41274"/>
<dbReference type="PANTHER" id="PTHR35509">
    <property type="entry name" value="DOMAIN PROTEIN, PUTATIVE (DUF1995)-RELATED"/>
    <property type="match status" value="1"/>
</dbReference>
<dbReference type="InterPro" id="IPR053021">
    <property type="entry name" value="Chloroplast_ADK"/>
</dbReference>
<feature type="domain" description="DUF1995" evidence="2">
    <location>
        <begin position="100"/>
        <end position="324"/>
    </location>
</feature>
<accession>C1MZB7</accession>
<dbReference type="Pfam" id="PF09353">
    <property type="entry name" value="DUF1995"/>
    <property type="match status" value="1"/>
</dbReference>
<keyword evidence="4" id="KW-1185">Reference proteome</keyword>
<dbReference type="RefSeq" id="XP_003060930.1">
    <property type="nucleotide sequence ID" value="XM_003060884.1"/>
</dbReference>
<evidence type="ECO:0000259" key="2">
    <source>
        <dbReference type="Pfam" id="PF09353"/>
    </source>
</evidence>
<dbReference type="Proteomes" id="UP000001876">
    <property type="component" value="Unassembled WGS sequence"/>
</dbReference>